<reference evidence="2" key="1">
    <citation type="journal article" date="2019" name="Int. J. Syst. Evol. Microbiol.">
        <title>The Global Catalogue of Microorganisms (GCM) 10K type strain sequencing project: providing services to taxonomists for standard genome sequencing and annotation.</title>
        <authorList>
            <consortium name="The Broad Institute Genomics Platform"/>
            <consortium name="The Broad Institute Genome Sequencing Center for Infectious Disease"/>
            <person name="Wu L."/>
            <person name="Ma J."/>
        </authorList>
    </citation>
    <scope>NUCLEOTIDE SEQUENCE [LARGE SCALE GENOMIC DNA]</scope>
    <source>
        <strain evidence="2">JCM 17440</strain>
    </source>
</reference>
<gene>
    <name evidence="1" type="ORF">GCM10022254_09830</name>
</gene>
<evidence type="ECO:0000313" key="2">
    <source>
        <dbReference type="Proteomes" id="UP001501710"/>
    </source>
</evidence>
<name>A0ABP8BTS0_9ACTN</name>
<sequence>MTGTAVLGGYLAGVDAGNFDHLVYLQRVMRDLPGGWSGDERMLKTPAARRAATRNDPLLFALVYLRHLLKAPDGGVTFGDVHLGVYRDALELAHPAGPKESRRAYAAPRGSGKSTTAFLIVPLWVACHHSDVSGFIAAFSNSGTQAQDHLAGVRRELQSNELIRLDYPELCQPVIDSKQMLFTRSGFAFSARGIDSGVLGLVDPRNRRPAILLLDDIEAEEGAGYSVYQAEKRLGMLLNGILPMNDRAHVRVIGTTTLAGGIMHQLVKAVTEPGDPARWIAEERFRTTYFAPLVKTPDGGDRSVWPGRWPTAYLQSIRHTRVYAKAFANRPVRMDGDYWTPEDFRYGDVSDTARVILQIDPAVTDKKTSDFYGLAVVAYRPPDLTKAGDDEIVLSTEAWKPRPDLPLCVVRHAEQVKLPPAKLRDKVLALLDAYPEVGAVRIETNQGGDLWKSVLHTLPVDLLVHSESLPKQVRAATLLNHYQRYRVLHARPLPEAEDQMTSFPDVLNDDLIDAIGAGVAFFLDAKKTRLRWL</sequence>
<proteinExistence type="predicted"/>
<accession>A0ABP8BTS0</accession>
<evidence type="ECO:0000313" key="1">
    <source>
        <dbReference type="EMBL" id="GAA4226079.1"/>
    </source>
</evidence>
<evidence type="ECO:0008006" key="3">
    <source>
        <dbReference type="Google" id="ProtNLM"/>
    </source>
</evidence>
<organism evidence="1 2">
    <name type="scientific">Actinomadura meridiana</name>
    <dbReference type="NCBI Taxonomy" id="559626"/>
    <lineage>
        <taxon>Bacteria</taxon>
        <taxon>Bacillati</taxon>
        <taxon>Actinomycetota</taxon>
        <taxon>Actinomycetes</taxon>
        <taxon>Streptosporangiales</taxon>
        <taxon>Thermomonosporaceae</taxon>
        <taxon>Actinomadura</taxon>
    </lineage>
</organism>
<dbReference type="RefSeq" id="WP_344890395.1">
    <property type="nucleotide sequence ID" value="NZ_BAABAS010000004.1"/>
</dbReference>
<protein>
    <recommendedName>
        <fullName evidence="3">Terminase</fullName>
    </recommendedName>
</protein>
<dbReference type="EMBL" id="BAABAS010000004">
    <property type="protein sequence ID" value="GAA4226079.1"/>
    <property type="molecule type" value="Genomic_DNA"/>
</dbReference>
<keyword evidence="2" id="KW-1185">Reference proteome</keyword>
<dbReference type="Proteomes" id="UP001501710">
    <property type="component" value="Unassembled WGS sequence"/>
</dbReference>
<comment type="caution">
    <text evidence="1">The sequence shown here is derived from an EMBL/GenBank/DDBJ whole genome shotgun (WGS) entry which is preliminary data.</text>
</comment>